<reference evidence="1" key="1">
    <citation type="submission" date="2023-10" db="EMBL/GenBank/DDBJ databases">
        <authorList>
            <person name="Rodriguez Cubillos JULIANA M."/>
            <person name="De Vega J."/>
        </authorList>
    </citation>
    <scope>NUCLEOTIDE SEQUENCE</scope>
</reference>
<keyword evidence="2" id="KW-1185">Reference proteome</keyword>
<organism evidence="1 2">
    <name type="scientific">Trifolium pratense</name>
    <name type="common">Red clover</name>
    <dbReference type="NCBI Taxonomy" id="57577"/>
    <lineage>
        <taxon>Eukaryota</taxon>
        <taxon>Viridiplantae</taxon>
        <taxon>Streptophyta</taxon>
        <taxon>Embryophyta</taxon>
        <taxon>Tracheophyta</taxon>
        <taxon>Spermatophyta</taxon>
        <taxon>Magnoliopsida</taxon>
        <taxon>eudicotyledons</taxon>
        <taxon>Gunneridae</taxon>
        <taxon>Pentapetalae</taxon>
        <taxon>rosids</taxon>
        <taxon>fabids</taxon>
        <taxon>Fabales</taxon>
        <taxon>Fabaceae</taxon>
        <taxon>Papilionoideae</taxon>
        <taxon>50 kb inversion clade</taxon>
        <taxon>NPAAA clade</taxon>
        <taxon>Hologalegina</taxon>
        <taxon>IRL clade</taxon>
        <taxon>Trifolieae</taxon>
        <taxon>Trifolium</taxon>
    </lineage>
</organism>
<name>A0ACB0MDE2_TRIPR</name>
<gene>
    <name evidence="1" type="ORF">MILVUS5_LOCUS39970</name>
</gene>
<accession>A0ACB0MDE2</accession>
<evidence type="ECO:0000313" key="2">
    <source>
        <dbReference type="Proteomes" id="UP001177021"/>
    </source>
</evidence>
<dbReference type="EMBL" id="CASHSV030000823">
    <property type="protein sequence ID" value="CAJ2677477.1"/>
    <property type="molecule type" value="Genomic_DNA"/>
</dbReference>
<protein>
    <submittedName>
        <fullName evidence="1">Uncharacterized protein</fullName>
    </submittedName>
</protein>
<dbReference type="Proteomes" id="UP001177021">
    <property type="component" value="Unassembled WGS sequence"/>
</dbReference>
<evidence type="ECO:0000313" key="1">
    <source>
        <dbReference type="EMBL" id="CAJ2677477.1"/>
    </source>
</evidence>
<comment type="caution">
    <text evidence="1">The sequence shown here is derived from an EMBL/GenBank/DDBJ whole genome shotgun (WGS) entry which is preliminary data.</text>
</comment>
<sequence length="452" mass="52487">MIPPRRKKWTEAEEKTLIDKYGEMLSDGSLAKMRTREKKFKPIACYVNSVHHVRDPVVYPWQWSWKDVSTKVQNMRHQYLLVKQKIKKPEFSGIENSGGGGGGDCDGSEFDWIEGLSHWSNFLRYKEVFGDVALVIGGGGHVHGGNNELMGIGDGDGDRDHGDGFLGGGGGMDMVEFGQMGHSGDGDGDFAAAMDGVDNEVMGLGFEYDAEEGEVNFNGNGRMREDAENGYVYEEGEVTGSNSKKKRKAAKGMEKKVWRVFANQLGQLKEMEVRFEQREMDRERERQKRENLRVEWEKRFEEREKEREEREKEREKLRRQRMSEWEAIEKENEEKERKRREEELIHEREREERMNCRRLEWKKRIDDMLNQHRAEMGQVQTRILHEQQNLSSQLLGIFSQWTAQPAALSDHTSASNHYLSQMMQNLHHVNGIVHEDTRVEGDNQEDQFIVDG</sequence>
<proteinExistence type="predicted"/>